<dbReference type="InterPro" id="IPR027475">
    <property type="entry name" value="Asparaginase/glutaminase_AS2"/>
</dbReference>
<dbReference type="Gene3D" id="3.40.50.40">
    <property type="match status" value="1"/>
</dbReference>
<dbReference type="InterPro" id="IPR020827">
    <property type="entry name" value="Asparaginase/glutaminase_AS1"/>
</dbReference>
<evidence type="ECO:0000256" key="1">
    <source>
        <dbReference type="ARBA" id="ARBA00010518"/>
    </source>
</evidence>
<evidence type="ECO:0000313" key="7">
    <source>
        <dbReference type="EMBL" id="MBE7368124.1"/>
    </source>
</evidence>
<evidence type="ECO:0000259" key="6">
    <source>
        <dbReference type="Pfam" id="PF17763"/>
    </source>
</evidence>
<dbReference type="InterPro" id="IPR006034">
    <property type="entry name" value="Asparaginase/glutaminase-like"/>
</dbReference>
<dbReference type="PRINTS" id="PR00139">
    <property type="entry name" value="ASNGLNASE"/>
</dbReference>
<dbReference type="PROSITE" id="PS51732">
    <property type="entry name" value="ASN_GLN_ASE_3"/>
    <property type="match status" value="1"/>
</dbReference>
<reference evidence="7 8" key="1">
    <citation type="submission" date="2020-10" db="EMBL/GenBank/DDBJ databases">
        <title>Ramlibacter sp. HM2 16S ribosomal RNA gene Genome sequencing and assembly.</title>
        <authorList>
            <person name="Kang M."/>
        </authorList>
    </citation>
    <scope>NUCLEOTIDE SEQUENCE [LARGE SCALE GENOMIC DNA]</scope>
    <source>
        <strain evidence="7 8">HM2</strain>
    </source>
</reference>
<dbReference type="Gene3D" id="3.40.50.1170">
    <property type="entry name" value="L-asparaginase, N-terminal domain"/>
    <property type="match status" value="1"/>
</dbReference>
<evidence type="ECO:0000313" key="8">
    <source>
        <dbReference type="Proteomes" id="UP000806285"/>
    </source>
</evidence>
<dbReference type="InterPro" id="IPR004550">
    <property type="entry name" value="AsnASE_II"/>
</dbReference>
<dbReference type="SUPFAM" id="SSF53774">
    <property type="entry name" value="Glutaminase/Asparaginase"/>
    <property type="match status" value="1"/>
</dbReference>
<accession>A0ABR9S3M8</accession>
<feature type="domain" description="Asparaginase/glutaminase C-terminal" evidence="6">
    <location>
        <begin position="217"/>
        <end position="309"/>
    </location>
</feature>
<dbReference type="Pfam" id="PF00710">
    <property type="entry name" value="Asparaginase"/>
    <property type="match status" value="1"/>
</dbReference>
<gene>
    <name evidence="7" type="ORF">IM787_11150</name>
</gene>
<dbReference type="PANTHER" id="PTHR11707:SF28">
    <property type="entry name" value="60 KDA LYSOPHOSPHOLIPASE"/>
    <property type="match status" value="1"/>
</dbReference>
<name>A0ABR9S3M8_9BURK</name>
<proteinExistence type="inferred from homology"/>
<dbReference type="PIRSF" id="PIRSF001220">
    <property type="entry name" value="L-ASNase_gatD"/>
    <property type="match status" value="1"/>
</dbReference>
<evidence type="ECO:0000256" key="4">
    <source>
        <dbReference type="PROSITE-ProRule" id="PRU10100"/>
    </source>
</evidence>
<dbReference type="PANTHER" id="PTHR11707">
    <property type="entry name" value="L-ASPARAGINASE"/>
    <property type="match status" value="1"/>
</dbReference>
<dbReference type="InterPro" id="IPR027474">
    <property type="entry name" value="L-asparaginase_N"/>
</dbReference>
<dbReference type="Proteomes" id="UP000806285">
    <property type="component" value="Unassembled WGS sequence"/>
</dbReference>
<feature type="active site" evidence="3">
    <location>
        <position position="16"/>
    </location>
</feature>
<dbReference type="PROSITE" id="PS00144">
    <property type="entry name" value="ASN_GLN_ASE_1"/>
    <property type="match status" value="1"/>
</dbReference>
<dbReference type="SMART" id="SM00870">
    <property type="entry name" value="Asparaginase"/>
    <property type="match status" value="1"/>
</dbReference>
<dbReference type="InterPro" id="IPR040919">
    <property type="entry name" value="Asparaginase_C"/>
</dbReference>
<protein>
    <submittedName>
        <fullName evidence="7">Asparaginase</fullName>
    </submittedName>
</protein>
<feature type="active site" evidence="4">
    <location>
        <position position="95"/>
    </location>
</feature>
<evidence type="ECO:0000256" key="3">
    <source>
        <dbReference type="PROSITE-ProRule" id="PRU10099"/>
    </source>
</evidence>
<keyword evidence="2" id="KW-0378">Hydrolase</keyword>
<evidence type="ECO:0000256" key="2">
    <source>
        <dbReference type="ARBA" id="ARBA00022801"/>
    </source>
</evidence>
<dbReference type="InterPro" id="IPR036152">
    <property type="entry name" value="Asp/glu_Ase-like_sf"/>
</dbReference>
<sequence length="311" mass="31799">MQVSGQRIVVLGTGGTIAGRATSPADAVGYRAAELGIAELLQGVGAAEGLQLVAEQVAQIDSKDMDFAVWRDLAARCAHWLAQADVAGIVVTHGTDTMEETAFFLQSVLAPAKPVVLTGAMRPATAAAPDGPGNLADAVLVASTRGAQGVSVVFAGAVHGPVDVRKEHGTRLDAFSSGDAGVLAYVEAGRLRQLRAWLQGAPARAVATLPEPARWPRVEIVTSHAGAGGAIVRALVADGVQGLVVAATGNGTLHHALEEALLQAQDRGVAVRRSSRCAQGRVLAHAADRLPAAGGLSPLQARIALMLELMA</sequence>
<dbReference type="PROSITE" id="PS00917">
    <property type="entry name" value="ASN_GLN_ASE_2"/>
    <property type="match status" value="1"/>
</dbReference>
<organism evidence="7 8">
    <name type="scientific">Ramlibacter pallidus</name>
    <dbReference type="NCBI Taxonomy" id="2780087"/>
    <lineage>
        <taxon>Bacteria</taxon>
        <taxon>Pseudomonadati</taxon>
        <taxon>Pseudomonadota</taxon>
        <taxon>Betaproteobacteria</taxon>
        <taxon>Burkholderiales</taxon>
        <taxon>Comamonadaceae</taxon>
        <taxon>Ramlibacter</taxon>
    </lineage>
</organism>
<dbReference type="RefSeq" id="WP_193676736.1">
    <property type="nucleotide sequence ID" value="NZ_JADDIV010000003.1"/>
</dbReference>
<comment type="similarity">
    <text evidence="1">Belongs to the asparaginase 1 family.</text>
</comment>
<dbReference type="EMBL" id="JADDIV010000003">
    <property type="protein sequence ID" value="MBE7368124.1"/>
    <property type="molecule type" value="Genomic_DNA"/>
</dbReference>
<keyword evidence="8" id="KW-1185">Reference proteome</keyword>
<dbReference type="InterPro" id="IPR037152">
    <property type="entry name" value="L-asparaginase_N_sf"/>
</dbReference>
<comment type="caution">
    <text evidence="7">The sequence shown here is derived from an EMBL/GenBank/DDBJ whole genome shotgun (WGS) entry which is preliminary data.</text>
</comment>
<evidence type="ECO:0000259" key="5">
    <source>
        <dbReference type="Pfam" id="PF00710"/>
    </source>
</evidence>
<dbReference type="PIRSF" id="PIRSF500176">
    <property type="entry name" value="L_ASNase"/>
    <property type="match status" value="1"/>
</dbReference>
<dbReference type="CDD" id="cd08964">
    <property type="entry name" value="L-asparaginase_II"/>
    <property type="match status" value="1"/>
</dbReference>
<dbReference type="Pfam" id="PF17763">
    <property type="entry name" value="Asparaginase_C"/>
    <property type="match status" value="1"/>
</dbReference>
<dbReference type="SFLD" id="SFLDS00057">
    <property type="entry name" value="Glutaminase/Asparaginase"/>
    <property type="match status" value="1"/>
</dbReference>
<dbReference type="InterPro" id="IPR027473">
    <property type="entry name" value="L-asparaginase_C"/>
</dbReference>
<feature type="domain" description="L-asparaginase N-terminal" evidence="5">
    <location>
        <begin position="7"/>
        <end position="192"/>
    </location>
</feature>